<dbReference type="Pfam" id="PF15949">
    <property type="entry name" value="DUF4757"/>
    <property type="match status" value="1"/>
</dbReference>
<feature type="region of interest" description="Disordered" evidence="1">
    <location>
        <begin position="156"/>
        <end position="348"/>
    </location>
</feature>
<evidence type="ECO:0000256" key="1">
    <source>
        <dbReference type="SAM" id="MobiDB-lite"/>
    </source>
</evidence>
<protein>
    <recommendedName>
        <fullName evidence="2">DUF4757 domain-containing protein</fullName>
    </recommendedName>
</protein>
<feature type="compositionally biased region" description="Basic and acidic residues" evidence="1">
    <location>
        <begin position="700"/>
        <end position="724"/>
    </location>
</feature>
<feature type="region of interest" description="Disordered" evidence="1">
    <location>
        <begin position="620"/>
        <end position="657"/>
    </location>
</feature>
<feature type="compositionally biased region" description="Low complexity" evidence="1">
    <location>
        <begin position="304"/>
        <end position="316"/>
    </location>
</feature>
<feature type="compositionally biased region" description="Low complexity" evidence="1">
    <location>
        <begin position="175"/>
        <end position="184"/>
    </location>
</feature>
<dbReference type="GO" id="GO:0032034">
    <property type="term" value="F:myosin II head/neck binding"/>
    <property type="evidence" value="ECO:0007669"/>
    <property type="project" value="TreeGrafter"/>
</dbReference>
<dbReference type="PANTHER" id="PTHR15551:SF3">
    <property type="entry name" value="LIM AND CALPONIN HOMOLOGY DOMAINS-CONTAINING PROTEIN 1"/>
    <property type="match status" value="1"/>
</dbReference>
<organism evidence="3">
    <name type="scientific">Ailuropoda melanoleuca</name>
    <name type="common">Giant panda</name>
    <dbReference type="NCBI Taxonomy" id="9646"/>
    <lineage>
        <taxon>Eukaryota</taxon>
        <taxon>Metazoa</taxon>
        <taxon>Chordata</taxon>
        <taxon>Craniata</taxon>
        <taxon>Vertebrata</taxon>
        <taxon>Euteleostomi</taxon>
        <taxon>Mammalia</taxon>
        <taxon>Eutheria</taxon>
        <taxon>Laurasiatheria</taxon>
        <taxon>Carnivora</taxon>
        <taxon>Caniformia</taxon>
        <taxon>Ursidae</taxon>
        <taxon>Ailuropoda</taxon>
    </lineage>
</organism>
<feature type="compositionally biased region" description="Low complexity" evidence="1">
    <location>
        <begin position="629"/>
        <end position="641"/>
    </location>
</feature>
<dbReference type="Gene3D" id="1.10.418.10">
    <property type="entry name" value="Calponin-like domain"/>
    <property type="match status" value="1"/>
</dbReference>
<dbReference type="AlphaFoldDB" id="D2I6R0"/>
<feature type="compositionally biased region" description="Polar residues" evidence="1">
    <location>
        <begin position="240"/>
        <end position="249"/>
    </location>
</feature>
<feature type="region of interest" description="Disordered" evidence="1">
    <location>
        <begin position="797"/>
        <end position="824"/>
    </location>
</feature>
<feature type="compositionally biased region" description="Basic and acidic residues" evidence="1">
    <location>
        <begin position="799"/>
        <end position="824"/>
    </location>
</feature>
<dbReference type="GO" id="GO:0051893">
    <property type="term" value="P:regulation of focal adhesion assembly"/>
    <property type="evidence" value="ECO:0007669"/>
    <property type="project" value="TreeGrafter"/>
</dbReference>
<dbReference type="EMBL" id="GL195069">
    <property type="protein sequence ID" value="EFB27702.1"/>
    <property type="molecule type" value="Genomic_DNA"/>
</dbReference>
<reference evidence="3" key="1">
    <citation type="journal article" date="2010" name="Nature">
        <title>The sequence and de novo assembly of the giant panda genome.</title>
        <authorList>
            <person name="Li R."/>
            <person name="Fan W."/>
            <person name="Tian G."/>
            <person name="Zhu H."/>
            <person name="He L."/>
            <person name="Cai J."/>
            <person name="Huang Q."/>
            <person name="Cai Q."/>
            <person name="Li B."/>
            <person name="Bai Y."/>
            <person name="Zhang Z."/>
            <person name="Zhang Y."/>
            <person name="Wang W."/>
            <person name="Li J."/>
            <person name="Wei F."/>
            <person name="Li H."/>
            <person name="Jian M."/>
            <person name="Li J."/>
            <person name="Zhang Z."/>
            <person name="Nielsen R."/>
            <person name="Li D."/>
            <person name="Gu W."/>
            <person name="Yang Z."/>
            <person name="Xuan Z."/>
            <person name="Ryder O.A."/>
            <person name="Leung F.C."/>
            <person name="Zhou Y."/>
            <person name="Cao J."/>
            <person name="Sun X."/>
            <person name="Fu Y."/>
            <person name="Fang X."/>
            <person name="Guo X."/>
            <person name="Wang B."/>
            <person name="Hou R."/>
            <person name="Shen F."/>
            <person name="Mu B."/>
            <person name="Ni P."/>
            <person name="Lin R."/>
            <person name="Qian W."/>
            <person name="Wang G."/>
            <person name="Yu C."/>
            <person name="Nie W."/>
            <person name="Wang J."/>
            <person name="Wu Z."/>
            <person name="Liang H."/>
            <person name="Min J."/>
            <person name="Wu Q."/>
            <person name="Cheng S."/>
            <person name="Ruan J."/>
            <person name="Wang M."/>
            <person name="Shi Z."/>
            <person name="Wen M."/>
            <person name="Liu B."/>
            <person name="Ren X."/>
            <person name="Zheng H."/>
            <person name="Dong D."/>
            <person name="Cook K."/>
            <person name="Shan G."/>
            <person name="Zhang H."/>
            <person name="Kosiol C."/>
            <person name="Xie X."/>
            <person name="Lu Z."/>
            <person name="Zheng H."/>
            <person name="Li Y."/>
            <person name="Steiner C.C."/>
            <person name="Lam T.T."/>
            <person name="Lin S."/>
            <person name="Zhang Q."/>
            <person name="Li G."/>
            <person name="Tian J."/>
            <person name="Gong T."/>
            <person name="Liu H."/>
            <person name="Zhang D."/>
            <person name="Fang L."/>
            <person name="Ye C."/>
            <person name="Zhang J."/>
            <person name="Hu W."/>
            <person name="Xu A."/>
            <person name="Ren Y."/>
            <person name="Zhang G."/>
            <person name="Bruford M.W."/>
            <person name="Li Q."/>
            <person name="Ma L."/>
            <person name="Guo Y."/>
            <person name="An N."/>
            <person name="Hu Y."/>
            <person name="Zheng Y."/>
            <person name="Shi Y."/>
            <person name="Li Z."/>
            <person name="Liu Q."/>
            <person name="Chen Y."/>
            <person name="Zhao J."/>
            <person name="Qu N."/>
            <person name="Zhao S."/>
            <person name="Tian F."/>
            <person name="Wang X."/>
            <person name="Wang H."/>
            <person name="Xu L."/>
            <person name="Liu X."/>
            <person name="Vinar T."/>
            <person name="Wang Y."/>
            <person name="Lam T.W."/>
            <person name="Yiu S.M."/>
            <person name="Liu S."/>
            <person name="Zhang H."/>
            <person name="Li D."/>
            <person name="Huang Y."/>
            <person name="Wang X."/>
            <person name="Yang G."/>
            <person name="Jiang Z."/>
            <person name="Wang J."/>
            <person name="Qin N."/>
            <person name="Li L."/>
            <person name="Li J."/>
            <person name="Bolund L."/>
            <person name="Kristiansen K."/>
            <person name="Wong G.K."/>
            <person name="Olson M."/>
            <person name="Zhang X."/>
            <person name="Li S."/>
            <person name="Yang H."/>
            <person name="Wang J."/>
            <person name="Wang J."/>
        </authorList>
    </citation>
    <scope>NUCLEOTIDE SEQUENCE [LARGE SCALE GENOMIC DNA]</scope>
</reference>
<dbReference type="GO" id="GO:0001725">
    <property type="term" value="C:stress fiber"/>
    <property type="evidence" value="ECO:0007669"/>
    <property type="project" value="TreeGrafter"/>
</dbReference>
<evidence type="ECO:0000259" key="2">
    <source>
        <dbReference type="Pfam" id="PF15949"/>
    </source>
</evidence>
<feature type="compositionally biased region" description="Acidic residues" evidence="1">
    <location>
        <begin position="287"/>
        <end position="303"/>
    </location>
</feature>
<sequence length="824" mass="91549">MESLLSSLSTPGKYKCIESLASADCSGYLPVAGAWLEPIQAGRATVNTRQDNIILFLRGCKELGLRESQLFDPSDLQDTSNRVTVKSLDYSRKLKNVLVTIYWLGKAANSSACYSGTTLNLKEFEGLLAQMRKETDDIESPKRSIRDSGYIDCWDSERSDSLSPPRHGRDDSFDSLDSFGSRSRQTPSPDVVLRGSSDGRGSDSESDLPHRKLPDVKKDDMSARRTSHGEPKSAVPFNQYLPNKSNQTAYVPAPLRKKKAEREEYRKSWSTATSPLGGERPFSYPETIEEEGSEVGSPCEEDPVGPVDPGGKPSDGALELPTGSGQEQPPPEGAVVAPAPKSQEKDAVEIQKRRRLEQAGIKVMPAAQRFASHKQLSNEEEAVHGIVLRKENPFLTHQRGRDSESEEEIGCRRPDLEKDDFAARRVRMNQTKPAVPLNQLLYGPFRKRETEKSESSKQLSKGISEKKSLEYKRCALCVCVCESELAEEGVRKVPDLYRDDLAQRRIQGHLTPHREAPRFVTVSNITEADLETWERLKVSGKTRDGDVEHIHAPEPSPEIKAETAIRDDFASRKARAYEKASSPRQKFVHFGPVTEIDQQRWKRLSIGQAGPREDVQEVLGRGSETEMDSLSPSSTATASLAKDQTLNPQNDHRMANSGIDDYCKRVSRLAPVLETQEERVCGLSERLGTEEVACKQLPQDGKEEKEGVAQRESEMPPKSARSEESGQPLLCPPASERKTLGTEESSEKMTAPAWSGGGLKGQGKLYDSQKDDMMVRRTGMSLRRVGANVNQFLPVPFAKRQDMEESAKGPPLKDKRSEDFPEPL</sequence>
<accession>D2I6R0</accession>
<feature type="region of interest" description="Disordered" evidence="1">
    <location>
        <begin position="692"/>
        <end position="770"/>
    </location>
</feature>
<dbReference type="GO" id="GO:0051496">
    <property type="term" value="P:positive regulation of stress fiber assembly"/>
    <property type="evidence" value="ECO:0007669"/>
    <property type="project" value="TreeGrafter"/>
</dbReference>
<dbReference type="InterPro" id="IPR031865">
    <property type="entry name" value="DUF4757"/>
</dbReference>
<dbReference type="SUPFAM" id="SSF47576">
    <property type="entry name" value="Calponin-homology domain, CH-domain"/>
    <property type="match status" value="1"/>
</dbReference>
<feature type="compositionally biased region" description="Basic and acidic residues" evidence="1">
    <location>
        <begin position="399"/>
        <end position="415"/>
    </location>
</feature>
<feature type="compositionally biased region" description="Basic and acidic residues" evidence="1">
    <location>
        <begin position="735"/>
        <end position="747"/>
    </location>
</feature>
<feature type="compositionally biased region" description="Basic and acidic residues" evidence="1">
    <location>
        <begin position="200"/>
        <end position="231"/>
    </location>
</feature>
<dbReference type="InParanoid" id="D2I6R0"/>
<name>D2I6R0_AILME</name>
<proteinExistence type="predicted"/>
<evidence type="ECO:0000313" key="3">
    <source>
        <dbReference type="EMBL" id="EFB27702.1"/>
    </source>
</evidence>
<gene>
    <name evidence="3" type="ORF">PANDA_021532</name>
</gene>
<dbReference type="PANTHER" id="PTHR15551">
    <property type="entry name" value="LIM DOMAIN ONLY 7"/>
    <property type="match status" value="1"/>
</dbReference>
<feature type="domain" description="DUF4757" evidence="2">
    <location>
        <begin position="221"/>
        <end position="283"/>
    </location>
</feature>
<feature type="region of interest" description="Disordered" evidence="1">
    <location>
        <begin position="394"/>
        <end position="415"/>
    </location>
</feature>
<dbReference type="InterPro" id="IPR036872">
    <property type="entry name" value="CH_dom_sf"/>
</dbReference>